<dbReference type="STRING" id="1195246.AGRI_02855"/>
<dbReference type="EMBL" id="AKKU01000006">
    <property type="protein sequence ID" value="EIW90087.1"/>
    <property type="molecule type" value="Genomic_DNA"/>
</dbReference>
<evidence type="ECO:0000256" key="1">
    <source>
        <dbReference type="SAM" id="Coils"/>
    </source>
</evidence>
<dbReference type="RefSeq" id="WP_008983511.1">
    <property type="nucleotide sequence ID" value="NZ_AKKU01000006.1"/>
</dbReference>
<keyword evidence="1" id="KW-0175">Coiled coil</keyword>
<reference evidence="2 3" key="1">
    <citation type="journal article" date="2012" name="J. Bacteriol.">
        <title>Genome Sequence of Pectin-Degrading Alishewanella agri, Isolated from Landfill Soil.</title>
        <authorList>
            <person name="Kim J."/>
            <person name="Jung J."/>
            <person name="Sung J.S."/>
            <person name="Chun J."/>
            <person name="Park W."/>
        </authorList>
    </citation>
    <scope>NUCLEOTIDE SEQUENCE [LARGE SCALE GENOMIC DNA]</scope>
    <source>
        <strain evidence="2 3">BL06</strain>
    </source>
</reference>
<dbReference type="Proteomes" id="UP000035062">
    <property type="component" value="Unassembled WGS sequence"/>
</dbReference>
<name>I9P518_9ALTE</name>
<sequence>MTTTTLFEELQTAVKQLLVKNQRLQQELTTLKEQHELVQLELMEKEEQQIQVEQQVRQLLAELAPNNG</sequence>
<comment type="caution">
    <text evidence="2">The sequence shown here is derived from an EMBL/GenBank/DDBJ whole genome shotgun (WGS) entry which is preliminary data.</text>
</comment>
<accession>I9P518</accession>
<gene>
    <name evidence="2" type="ORF">AGRI_02855</name>
</gene>
<dbReference type="PATRIC" id="fig|1195246.3.peg.559"/>
<keyword evidence="3" id="KW-1185">Reference proteome</keyword>
<organism evidence="2 3">
    <name type="scientific">Alishewanella agri BL06</name>
    <dbReference type="NCBI Taxonomy" id="1195246"/>
    <lineage>
        <taxon>Bacteria</taxon>
        <taxon>Pseudomonadati</taxon>
        <taxon>Pseudomonadota</taxon>
        <taxon>Gammaproteobacteria</taxon>
        <taxon>Alteromonadales</taxon>
        <taxon>Alteromonadaceae</taxon>
        <taxon>Alishewanella</taxon>
    </lineage>
</organism>
<protein>
    <recommendedName>
        <fullName evidence="4">DUF904 domain-containing protein</fullName>
    </recommendedName>
</protein>
<evidence type="ECO:0000313" key="2">
    <source>
        <dbReference type="EMBL" id="EIW90087.1"/>
    </source>
</evidence>
<proteinExistence type="predicted"/>
<dbReference type="AlphaFoldDB" id="I9P518"/>
<evidence type="ECO:0008006" key="4">
    <source>
        <dbReference type="Google" id="ProtNLM"/>
    </source>
</evidence>
<evidence type="ECO:0000313" key="3">
    <source>
        <dbReference type="Proteomes" id="UP000035062"/>
    </source>
</evidence>
<feature type="coiled-coil region" evidence="1">
    <location>
        <begin position="7"/>
        <end position="62"/>
    </location>
</feature>